<proteinExistence type="inferred from homology"/>
<dbReference type="GO" id="GO:0003735">
    <property type="term" value="F:structural constituent of ribosome"/>
    <property type="evidence" value="ECO:0007669"/>
    <property type="project" value="InterPro"/>
</dbReference>
<evidence type="ECO:0000256" key="6">
    <source>
        <dbReference type="ARBA" id="ARBA00023274"/>
    </source>
</evidence>
<dbReference type="Pfam" id="PF09809">
    <property type="entry name" value="MRP-L27"/>
    <property type="match status" value="1"/>
</dbReference>
<protein>
    <submittedName>
        <fullName evidence="7">Uncharacterized protein</fullName>
    </submittedName>
</protein>
<comment type="caution">
    <text evidence="7">The sequence shown here is derived from an EMBL/GenBank/DDBJ whole genome shotgun (WGS) entry which is preliminary data.</text>
</comment>
<dbReference type="AlphaFoldDB" id="A0A9P9ADB6"/>
<evidence type="ECO:0000313" key="7">
    <source>
        <dbReference type="EMBL" id="KAH6688258.1"/>
    </source>
</evidence>
<dbReference type="GO" id="GO:0006412">
    <property type="term" value="P:translation"/>
    <property type="evidence" value="ECO:0007669"/>
    <property type="project" value="TreeGrafter"/>
</dbReference>
<sequence length="105" mass="12183">MQPTKALQILRYRHLRLTTKDVNKGFYKGNRVGAMGRHTKWGGYKVDYSRVRTYVVPDLVKDSSFKLTPFVTEAKMLIRGEFDSHDGPRDPATYIKKWKTMNGTD</sequence>
<reference evidence="7" key="1">
    <citation type="journal article" date="2021" name="Nat. Commun.">
        <title>Genetic determinants of endophytism in the Arabidopsis root mycobiome.</title>
        <authorList>
            <person name="Mesny F."/>
            <person name="Miyauchi S."/>
            <person name="Thiergart T."/>
            <person name="Pickel B."/>
            <person name="Atanasova L."/>
            <person name="Karlsson M."/>
            <person name="Huettel B."/>
            <person name="Barry K.W."/>
            <person name="Haridas S."/>
            <person name="Chen C."/>
            <person name="Bauer D."/>
            <person name="Andreopoulos W."/>
            <person name="Pangilinan J."/>
            <person name="LaButti K."/>
            <person name="Riley R."/>
            <person name="Lipzen A."/>
            <person name="Clum A."/>
            <person name="Drula E."/>
            <person name="Henrissat B."/>
            <person name="Kohler A."/>
            <person name="Grigoriev I.V."/>
            <person name="Martin F.M."/>
            <person name="Hacquard S."/>
        </authorList>
    </citation>
    <scope>NUCLEOTIDE SEQUENCE</scope>
    <source>
        <strain evidence="7">MPI-SDFR-AT-0117</strain>
    </source>
</reference>
<comment type="subcellular location">
    <subcellularLocation>
        <location evidence="1">Mitochondrion</location>
    </subcellularLocation>
</comment>
<evidence type="ECO:0000256" key="3">
    <source>
        <dbReference type="ARBA" id="ARBA00022946"/>
    </source>
</evidence>
<dbReference type="GO" id="GO:0005762">
    <property type="term" value="C:mitochondrial large ribosomal subunit"/>
    <property type="evidence" value="ECO:0007669"/>
    <property type="project" value="InterPro"/>
</dbReference>
<organism evidence="7 8">
    <name type="scientific">Plectosphaerella plurivora</name>
    <dbReference type="NCBI Taxonomy" id="936078"/>
    <lineage>
        <taxon>Eukaryota</taxon>
        <taxon>Fungi</taxon>
        <taxon>Dikarya</taxon>
        <taxon>Ascomycota</taxon>
        <taxon>Pezizomycotina</taxon>
        <taxon>Sordariomycetes</taxon>
        <taxon>Hypocreomycetidae</taxon>
        <taxon>Glomerellales</taxon>
        <taxon>Plectosphaerellaceae</taxon>
        <taxon>Plectosphaerella</taxon>
    </lineage>
</organism>
<evidence type="ECO:0000256" key="4">
    <source>
        <dbReference type="ARBA" id="ARBA00022980"/>
    </source>
</evidence>
<comment type="similarity">
    <text evidence="2">Belongs to the mitochondrion-specific ribosomal protein mL41 family.</text>
</comment>
<keyword evidence="4" id="KW-0689">Ribosomal protein</keyword>
<keyword evidence="6" id="KW-0687">Ribonucleoprotein</keyword>
<evidence type="ECO:0000256" key="1">
    <source>
        <dbReference type="ARBA" id="ARBA00004173"/>
    </source>
</evidence>
<dbReference type="InterPro" id="IPR019189">
    <property type="entry name" value="Ribosomal_mL41"/>
</dbReference>
<dbReference type="EMBL" id="JAGSXJ010000009">
    <property type="protein sequence ID" value="KAH6688258.1"/>
    <property type="molecule type" value="Genomic_DNA"/>
</dbReference>
<keyword evidence="3" id="KW-0809">Transit peptide</keyword>
<evidence type="ECO:0000256" key="2">
    <source>
        <dbReference type="ARBA" id="ARBA00010152"/>
    </source>
</evidence>
<evidence type="ECO:0000256" key="5">
    <source>
        <dbReference type="ARBA" id="ARBA00023128"/>
    </source>
</evidence>
<gene>
    <name evidence="7" type="ORF">F5X68DRAFT_168046</name>
</gene>
<name>A0A9P9ADB6_9PEZI</name>
<dbReference type="PANTHER" id="PTHR21338:SF0">
    <property type="entry name" value="LARGE RIBOSOMAL SUBUNIT PROTEIN ML41"/>
    <property type="match status" value="1"/>
</dbReference>
<dbReference type="Proteomes" id="UP000770015">
    <property type="component" value="Unassembled WGS sequence"/>
</dbReference>
<keyword evidence="8" id="KW-1185">Reference proteome</keyword>
<dbReference type="OrthoDB" id="408933at2759"/>
<evidence type="ECO:0000313" key="8">
    <source>
        <dbReference type="Proteomes" id="UP000770015"/>
    </source>
</evidence>
<keyword evidence="5" id="KW-0496">Mitochondrion</keyword>
<accession>A0A9P9ADB6</accession>
<dbReference type="PANTHER" id="PTHR21338">
    <property type="entry name" value="MITOCHONDRIAL RIBOSOMAL PROTEIN L41"/>
    <property type="match status" value="1"/>
</dbReference>